<dbReference type="AlphaFoldDB" id="A0A8B3M5M6"/>
<dbReference type="EMBL" id="NPIM01000125">
    <property type="protein sequence ID" value="RVE13390.1"/>
    <property type="molecule type" value="Genomic_DNA"/>
</dbReference>
<reference evidence="1 2" key="1">
    <citation type="submission" date="2017-08" db="EMBL/GenBank/DDBJ databases">
        <title>Sequencing of Escherichia coli CCPM 6219.</title>
        <authorList>
            <person name="Liu S.-L."/>
            <person name="Zhou Y.-J."/>
            <person name="Zhao M.-F."/>
        </authorList>
    </citation>
    <scope>NUCLEOTIDE SEQUENCE [LARGE SCALE GENOMIC DNA]</scope>
    <source>
        <strain evidence="1 2">CCPM 6219</strain>
    </source>
</reference>
<dbReference type="RefSeq" id="WP_060647089.1">
    <property type="nucleotide sequence ID" value="NZ_NPIM01000125.1"/>
</dbReference>
<evidence type="ECO:0000313" key="2">
    <source>
        <dbReference type="Proteomes" id="UP000288459"/>
    </source>
</evidence>
<protein>
    <submittedName>
        <fullName evidence="1">Uncharacterized protein</fullName>
    </submittedName>
</protein>
<sequence length="116" mass="13722">MSNEKKLAVESDILFTLDTKIKGKDFLYQVEHLHASYPDGQVSDNLILKKVSKDNDANYKPETINMAYYDNMKPEQHEEFKKKVKEYASEAYNRMEKDMEPVYQENMKNLRSLSFK</sequence>
<name>A0A8B3M5M6_ECOLX</name>
<dbReference type="Proteomes" id="UP000288459">
    <property type="component" value="Unassembled WGS sequence"/>
</dbReference>
<gene>
    <name evidence="1" type="ORF">CIG67_11105</name>
</gene>
<evidence type="ECO:0000313" key="1">
    <source>
        <dbReference type="EMBL" id="RVE13390.1"/>
    </source>
</evidence>
<proteinExistence type="predicted"/>
<organism evidence="1 2">
    <name type="scientific">Escherichia coli</name>
    <dbReference type="NCBI Taxonomy" id="562"/>
    <lineage>
        <taxon>Bacteria</taxon>
        <taxon>Pseudomonadati</taxon>
        <taxon>Pseudomonadota</taxon>
        <taxon>Gammaproteobacteria</taxon>
        <taxon>Enterobacterales</taxon>
        <taxon>Enterobacteriaceae</taxon>
        <taxon>Escherichia</taxon>
    </lineage>
</organism>
<comment type="caution">
    <text evidence="1">The sequence shown here is derived from an EMBL/GenBank/DDBJ whole genome shotgun (WGS) entry which is preliminary data.</text>
</comment>
<accession>A0A8B3M5M6</accession>